<feature type="region of interest" description="Disordered" evidence="1">
    <location>
        <begin position="117"/>
        <end position="156"/>
    </location>
</feature>
<feature type="compositionally biased region" description="Basic and acidic residues" evidence="1">
    <location>
        <begin position="72"/>
        <end position="84"/>
    </location>
</feature>
<feature type="region of interest" description="Disordered" evidence="1">
    <location>
        <begin position="68"/>
        <end position="98"/>
    </location>
</feature>
<reference evidence="2 3" key="1">
    <citation type="journal article" date="2024" name="Commun. Biol.">
        <title>Comparative genomic analysis of thermophilic fungi reveals convergent evolutionary adaptations and gene losses.</title>
        <authorList>
            <person name="Steindorff A.S."/>
            <person name="Aguilar-Pontes M.V."/>
            <person name="Robinson A.J."/>
            <person name="Andreopoulos B."/>
            <person name="LaButti K."/>
            <person name="Kuo A."/>
            <person name="Mondo S."/>
            <person name="Riley R."/>
            <person name="Otillar R."/>
            <person name="Haridas S."/>
            <person name="Lipzen A."/>
            <person name="Grimwood J."/>
            <person name="Schmutz J."/>
            <person name="Clum A."/>
            <person name="Reid I.D."/>
            <person name="Moisan M.C."/>
            <person name="Butler G."/>
            <person name="Nguyen T.T.M."/>
            <person name="Dewar K."/>
            <person name="Conant G."/>
            <person name="Drula E."/>
            <person name="Henrissat B."/>
            <person name="Hansel C."/>
            <person name="Singer S."/>
            <person name="Hutchinson M.I."/>
            <person name="de Vries R.P."/>
            <person name="Natvig D.O."/>
            <person name="Powell A.J."/>
            <person name="Tsang A."/>
            <person name="Grigoriev I.V."/>
        </authorList>
    </citation>
    <scope>NUCLEOTIDE SEQUENCE [LARGE SCALE GENOMIC DNA]</scope>
    <source>
        <strain evidence="2 3">CBS 620.91</strain>
    </source>
</reference>
<proteinExistence type="predicted"/>
<sequence length="653" mass="72661">MGEVSLRRLWRSSRFEETPEDDDVVARTFYYAFYHLSLDFPARYTVHNGNLPCVIAFVQRRWAQGAAVTQADHQDPETRLKDNSRSTCPDDEYSDEHSIWSPDTWPLIAGIDTSGAIRVAPPPPPPPPAASARSTLSAGKRPTVPAAGPGPASILLPSLLPPPWTRRARIATTHLIQLSPLPPLPLLPPPVAVDVKGKGRAVPPPALTTRDQPLAAGGPPLPSPDLLRGASSPDGLWEQGPCCNHSRTWSGGSCEAGPSSRARPSPGPSSLGWEQSEVSGPPPLPPRGSSGGPGGHRSREDAVLEAFKKTRVGLRDALVAVVDVYQRDVTVLYENLIATHDERLIRQFFRDSHMDHWVQNSVWNSSSADDNRPGPDEGDDNDLVEQLLDQFGARSWWGIPRSMMSRAFWQLGDEDEEADINTDSTWETQTPDDDEDISNGGDGDHDEQRGRQPSPSQRPDYVAKSKPADDIWFIFRDDDFHFGPGLRRVIEGMGYEPWDEYGDDIFDEIFLDERPAPGDEYIVATGGWDGPWTLRWLREPGGAHTEEEQEGDEQPWQRDEEVEADGRHQQRGDGWTADGEEVKGHGNDEQDNQEEDDEDDGWDKWDDEVSLPSYLRTPGKQDLNGSGTVRGDEMDEEEQERIHRGLMKLYELE</sequence>
<dbReference type="Proteomes" id="UP001583172">
    <property type="component" value="Unassembled WGS sequence"/>
</dbReference>
<dbReference type="EMBL" id="JAZGSY010000021">
    <property type="protein sequence ID" value="KAL1843252.1"/>
    <property type="molecule type" value="Genomic_DNA"/>
</dbReference>
<feature type="compositionally biased region" description="Acidic residues" evidence="1">
    <location>
        <begin position="589"/>
        <end position="609"/>
    </location>
</feature>
<accession>A0ABR3VMZ1</accession>
<feature type="compositionally biased region" description="Pro residues" evidence="1">
    <location>
        <begin position="120"/>
        <end position="129"/>
    </location>
</feature>
<evidence type="ECO:0000256" key="1">
    <source>
        <dbReference type="SAM" id="MobiDB-lite"/>
    </source>
</evidence>
<evidence type="ECO:0000313" key="2">
    <source>
        <dbReference type="EMBL" id="KAL1843252.1"/>
    </source>
</evidence>
<feature type="compositionally biased region" description="Basic and acidic residues" evidence="1">
    <location>
        <begin position="555"/>
        <end position="571"/>
    </location>
</feature>
<name>A0ABR3VMZ1_HUMIN</name>
<comment type="caution">
    <text evidence="2">The sequence shown here is derived from an EMBL/GenBank/DDBJ whole genome shotgun (WGS) entry which is preliminary data.</text>
</comment>
<gene>
    <name evidence="2" type="ORF">VTJ49DRAFT_2583</name>
</gene>
<keyword evidence="3" id="KW-1185">Reference proteome</keyword>
<feature type="region of interest" description="Disordered" evidence="1">
    <location>
        <begin position="416"/>
        <end position="463"/>
    </location>
</feature>
<protein>
    <submittedName>
        <fullName evidence="2">Uncharacterized protein</fullName>
    </submittedName>
</protein>
<feature type="region of interest" description="Disordered" evidence="1">
    <location>
        <begin position="542"/>
        <end position="653"/>
    </location>
</feature>
<organism evidence="2 3">
    <name type="scientific">Humicola insolens</name>
    <name type="common">Soft-rot fungus</name>
    <dbReference type="NCBI Taxonomy" id="85995"/>
    <lineage>
        <taxon>Eukaryota</taxon>
        <taxon>Fungi</taxon>
        <taxon>Dikarya</taxon>
        <taxon>Ascomycota</taxon>
        <taxon>Pezizomycotina</taxon>
        <taxon>Sordariomycetes</taxon>
        <taxon>Sordariomycetidae</taxon>
        <taxon>Sordariales</taxon>
        <taxon>Chaetomiaceae</taxon>
        <taxon>Mycothermus</taxon>
    </lineage>
</organism>
<evidence type="ECO:0000313" key="3">
    <source>
        <dbReference type="Proteomes" id="UP001583172"/>
    </source>
</evidence>
<feature type="region of interest" description="Disordered" evidence="1">
    <location>
        <begin position="197"/>
        <end position="299"/>
    </location>
</feature>
<feature type="compositionally biased region" description="Low complexity" evidence="1">
    <location>
        <begin position="256"/>
        <end position="270"/>
    </location>
</feature>